<evidence type="ECO:0000313" key="1">
    <source>
        <dbReference type="EMBL" id="KAK4220468.1"/>
    </source>
</evidence>
<dbReference type="AlphaFoldDB" id="A0AAN6YL88"/>
<protein>
    <submittedName>
        <fullName evidence="1">Uncharacterized protein</fullName>
    </submittedName>
</protein>
<keyword evidence="2" id="KW-1185">Reference proteome</keyword>
<comment type="caution">
    <text evidence="1">The sequence shown here is derived from an EMBL/GenBank/DDBJ whole genome shotgun (WGS) entry which is preliminary data.</text>
</comment>
<dbReference type="EMBL" id="MU865775">
    <property type="protein sequence ID" value="KAK4220468.1"/>
    <property type="molecule type" value="Genomic_DNA"/>
</dbReference>
<gene>
    <name evidence="1" type="ORF">QBC38DRAFT_505710</name>
</gene>
<accession>A0AAN6YL88</accession>
<evidence type="ECO:0000313" key="2">
    <source>
        <dbReference type="Proteomes" id="UP001301958"/>
    </source>
</evidence>
<organism evidence="1 2">
    <name type="scientific">Podospora fimiseda</name>
    <dbReference type="NCBI Taxonomy" id="252190"/>
    <lineage>
        <taxon>Eukaryota</taxon>
        <taxon>Fungi</taxon>
        <taxon>Dikarya</taxon>
        <taxon>Ascomycota</taxon>
        <taxon>Pezizomycotina</taxon>
        <taxon>Sordariomycetes</taxon>
        <taxon>Sordariomycetidae</taxon>
        <taxon>Sordariales</taxon>
        <taxon>Podosporaceae</taxon>
        <taxon>Podospora</taxon>
    </lineage>
</organism>
<reference evidence="1" key="1">
    <citation type="journal article" date="2023" name="Mol. Phylogenet. Evol.">
        <title>Genome-scale phylogeny and comparative genomics of the fungal order Sordariales.</title>
        <authorList>
            <person name="Hensen N."/>
            <person name="Bonometti L."/>
            <person name="Westerberg I."/>
            <person name="Brannstrom I.O."/>
            <person name="Guillou S."/>
            <person name="Cros-Aarteil S."/>
            <person name="Calhoun S."/>
            <person name="Haridas S."/>
            <person name="Kuo A."/>
            <person name="Mondo S."/>
            <person name="Pangilinan J."/>
            <person name="Riley R."/>
            <person name="LaButti K."/>
            <person name="Andreopoulos B."/>
            <person name="Lipzen A."/>
            <person name="Chen C."/>
            <person name="Yan M."/>
            <person name="Daum C."/>
            <person name="Ng V."/>
            <person name="Clum A."/>
            <person name="Steindorff A."/>
            <person name="Ohm R.A."/>
            <person name="Martin F."/>
            <person name="Silar P."/>
            <person name="Natvig D.O."/>
            <person name="Lalanne C."/>
            <person name="Gautier V."/>
            <person name="Ament-Velasquez S.L."/>
            <person name="Kruys A."/>
            <person name="Hutchinson M.I."/>
            <person name="Powell A.J."/>
            <person name="Barry K."/>
            <person name="Miller A.N."/>
            <person name="Grigoriev I.V."/>
            <person name="Debuchy R."/>
            <person name="Gladieux P."/>
            <person name="Hiltunen Thoren M."/>
            <person name="Johannesson H."/>
        </authorList>
    </citation>
    <scope>NUCLEOTIDE SEQUENCE</scope>
    <source>
        <strain evidence="1">CBS 990.96</strain>
    </source>
</reference>
<sequence length="152" mass="17630">MRDPSRMRWDNPVIQAELRRRILTQYYGWYISILTDIQGALHEVNQFLPNDKAYRIDSRMLKNAMFKAKSSLFSDKDRLLQRIHNRNEELSNLLLREFIQSHGQGQRTISGLRKSLTCETLYPVTANVHGNPQVSSKGLGMQVLLGTLLWNS</sequence>
<name>A0AAN6YL88_9PEZI</name>
<reference evidence="1" key="2">
    <citation type="submission" date="2023-05" db="EMBL/GenBank/DDBJ databases">
        <authorList>
            <consortium name="Lawrence Berkeley National Laboratory"/>
            <person name="Steindorff A."/>
            <person name="Hensen N."/>
            <person name="Bonometti L."/>
            <person name="Westerberg I."/>
            <person name="Brannstrom I.O."/>
            <person name="Guillou S."/>
            <person name="Cros-Aarteil S."/>
            <person name="Calhoun S."/>
            <person name="Haridas S."/>
            <person name="Kuo A."/>
            <person name="Mondo S."/>
            <person name="Pangilinan J."/>
            <person name="Riley R."/>
            <person name="Labutti K."/>
            <person name="Andreopoulos B."/>
            <person name="Lipzen A."/>
            <person name="Chen C."/>
            <person name="Yanf M."/>
            <person name="Daum C."/>
            <person name="Ng V."/>
            <person name="Clum A."/>
            <person name="Ohm R."/>
            <person name="Martin F."/>
            <person name="Silar P."/>
            <person name="Natvig D."/>
            <person name="Lalanne C."/>
            <person name="Gautier V."/>
            <person name="Ament-Velasquez S.L."/>
            <person name="Kruys A."/>
            <person name="Hutchinson M.I."/>
            <person name="Powell A.J."/>
            <person name="Barry K."/>
            <person name="Miller A.N."/>
            <person name="Grigoriev I.V."/>
            <person name="Debuchy R."/>
            <person name="Gladieux P."/>
            <person name="Thoren M.H."/>
            <person name="Johannesson H."/>
        </authorList>
    </citation>
    <scope>NUCLEOTIDE SEQUENCE</scope>
    <source>
        <strain evidence="1">CBS 990.96</strain>
    </source>
</reference>
<proteinExistence type="predicted"/>
<dbReference type="Proteomes" id="UP001301958">
    <property type="component" value="Unassembled WGS sequence"/>
</dbReference>